<dbReference type="Gene3D" id="3.40.50.720">
    <property type="entry name" value="NAD(P)-binding Rossmann-like Domain"/>
    <property type="match status" value="1"/>
</dbReference>
<keyword evidence="2" id="KW-1185">Reference proteome</keyword>
<proteinExistence type="predicted"/>
<evidence type="ECO:0000313" key="2">
    <source>
        <dbReference type="Proteomes" id="UP001319080"/>
    </source>
</evidence>
<dbReference type="EMBL" id="JAHESE010000003">
    <property type="protein sequence ID" value="MBT1707773.1"/>
    <property type="molecule type" value="Genomic_DNA"/>
</dbReference>
<name>A0AAP2GT12_9BACT</name>
<dbReference type="AlphaFoldDB" id="A0AAP2GT12"/>
<dbReference type="RefSeq" id="WP_254083363.1">
    <property type="nucleotide sequence ID" value="NZ_JAHESE010000003.1"/>
</dbReference>
<evidence type="ECO:0000313" key="1">
    <source>
        <dbReference type="EMBL" id="MBT1707773.1"/>
    </source>
</evidence>
<reference evidence="1 2" key="1">
    <citation type="submission" date="2021-05" db="EMBL/GenBank/DDBJ databases">
        <title>A Polyphasic approach of four new species of the genus Ohtaekwangia: Ohtaekwangia histidinii sp. nov., Ohtaekwangia cretensis sp. nov., Ohtaekwangia indiensis sp. nov., Ohtaekwangia reichenbachii sp. nov. from diverse environment.</title>
        <authorList>
            <person name="Octaviana S."/>
        </authorList>
    </citation>
    <scope>NUCLEOTIDE SEQUENCE [LARGE SCALE GENOMIC DNA]</scope>
    <source>
        <strain evidence="1 2">PWU5</strain>
    </source>
</reference>
<gene>
    <name evidence="1" type="ORF">KK062_06055</name>
</gene>
<dbReference type="Proteomes" id="UP001319080">
    <property type="component" value="Unassembled WGS sequence"/>
</dbReference>
<organism evidence="1 2">
    <name type="scientific">Dawidia cretensis</name>
    <dbReference type="NCBI Taxonomy" id="2782350"/>
    <lineage>
        <taxon>Bacteria</taxon>
        <taxon>Pseudomonadati</taxon>
        <taxon>Bacteroidota</taxon>
        <taxon>Cytophagia</taxon>
        <taxon>Cytophagales</taxon>
        <taxon>Chryseotaleaceae</taxon>
        <taxon>Dawidia</taxon>
    </lineage>
</organism>
<dbReference type="InterPro" id="IPR036291">
    <property type="entry name" value="NAD(P)-bd_dom_sf"/>
</dbReference>
<comment type="caution">
    <text evidence="1">The sequence shown here is derived from an EMBL/GenBank/DDBJ whole genome shotgun (WGS) entry which is preliminary data.</text>
</comment>
<dbReference type="SUPFAM" id="SSF51735">
    <property type="entry name" value="NAD(P)-binding Rossmann-fold domains"/>
    <property type="match status" value="1"/>
</dbReference>
<sequence>MRTKKIQEDLIIQSGVPYTIIRSTQFLEFIAGIANQATKGNEVHLSDVQFQPIASDDVAAFVVRYALTAPVNGKTEIAGPERFAMHDVVSRYLKQTNDPRQVIPDGKPAYFGGEVTHAALVPAGEAALGAINFEKWLSAQLQKA</sequence>
<accession>A0AAP2GT12</accession>
<protein>
    <submittedName>
        <fullName evidence="1">SDR family oxidoreductase</fullName>
    </submittedName>
</protein>